<evidence type="ECO:0000313" key="2">
    <source>
        <dbReference type="Proteomes" id="UP000249577"/>
    </source>
</evidence>
<gene>
    <name evidence="1" type="ORF">DI565_19715</name>
</gene>
<reference evidence="1 2" key="1">
    <citation type="submission" date="2017-08" db="EMBL/GenBank/DDBJ databases">
        <title>Infants hospitalized years apart are colonized by the same room-sourced microbial strains.</title>
        <authorList>
            <person name="Brooks B."/>
            <person name="Olm M.R."/>
            <person name="Firek B.A."/>
            <person name="Baker R."/>
            <person name="Thomas B.C."/>
            <person name="Morowitz M.J."/>
            <person name="Banfield J.F."/>
        </authorList>
    </citation>
    <scope>NUCLEOTIDE SEQUENCE [LARGE SCALE GENOMIC DNA]</scope>
    <source>
        <strain evidence="1">S2_005_003_R2_43</strain>
    </source>
</reference>
<evidence type="ECO:0000313" key="1">
    <source>
        <dbReference type="EMBL" id="PZQ10528.1"/>
    </source>
</evidence>
<evidence type="ECO:0008006" key="3">
    <source>
        <dbReference type="Google" id="ProtNLM"/>
    </source>
</evidence>
<name>A0A2W5K5E1_ANCNO</name>
<accession>A0A2W5K5E1</accession>
<dbReference type="AlphaFoldDB" id="A0A2W5K5E1"/>
<dbReference type="EMBL" id="QFPN01000015">
    <property type="protein sequence ID" value="PZQ10528.1"/>
    <property type="molecule type" value="Genomic_DNA"/>
</dbReference>
<organism evidence="1 2">
    <name type="scientific">Ancylobacter novellus</name>
    <name type="common">Thiobacillus novellus</name>
    <dbReference type="NCBI Taxonomy" id="921"/>
    <lineage>
        <taxon>Bacteria</taxon>
        <taxon>Pseudomonadati</taxon>
        <taxon>Pseudomonadota</taxon>
        <taxon>Alphaproteobacteria</taxon>
        <taxon>Hyphomicrobiales</taxon>
        <taxon>Xanthobacteraceae</taxon>
        <taxon>Ancylobacter</taxon>
    </lineage>
</organism>
<dbReference type="InterPro" id="IPR011050">
    <property type="entry name" value="Pectin_lyase_fold/virulence"/>
</dbReference>
<dbReference type="Gene3D" id="2.160.20.10">
    <property type="entry name" value="Single-stranded right-handed beta-helix, Pectin lyase-like"/>
    <property type="match status" value="1"/>
</dbReference>
<dbReference type="InterPro" id="IPR006311">
    <property type="entry name" value="TAT_signal"/>
</dbReference>
<dbReference type="SUPFAM" id="SSF51126">
    <property type="entry name" value="Pectin lyase-like"/>
    <property type="match status" value="1"/>
</dbReference>
<sequence length="413" mass="43462">MTRDGAGSVSRRTFALSAGLGLGSAAAFSPSANAGQGGVSVDDLVAGRASGPDGARLQAAVDEAIRRDVRRLVIPPKAGGYLLTAPIVVPPAGGGLEILGAGPAGELRCEAGDAGIVVQAHRVGLSDIHLAGRGRFFKQTGVVFRKSRNPDDVDASVQNCQFSDFGAGVSFEGRGLRFSDNRIVSCETGVRLDWPEDVSETDPVLQRLPYGYRKITLFRNYGHNVSVMFRNVSSHPIVGAQISDNHVDVGRAFWFGPISHSIIGPNIARNCKRIPIFIIGECAGVRISGLYGGLPEPAAGGEAVHQPSLGLYFKGEVRSLTLDVSLTDLGRGGVVFAGNVEGADVRIAYDAAAAMRSDRFVRFRGDADNVFMKLIFPRTMNGSMGVAVDGELTGGDLALLARSGRGVDAKEEK</sequence>
<dbReference type="Proteomes" id="UP000249577">
    <property type="component" value="Unassembled WGS sequence"/>
</dbReference>
<proteinExistence type="predicted"/>
<protein>
    <recommendedName>
        <fullName evidence="3">Pectate lyase superfamily protein domain-containing protein</fullName>
    </recommendedName>
</protein>
<dbReference type="InterPro" id="IPR012334">
    <property type="entry name" value="Pectin_lyas_fold"/>
</dbReference>
<dbReference type="PROSITE" id="PS51318">
    <property type="entry name" value="TAT"/>
    <property type="match status" value="1"/>
</dbReference>
<comment type="caution">
    <text evidence="1">The sequence shown here is derived from an EMBL/GenBank/DDBJ whole genome shotgun (WGS) entry which is preliminary data.</text>
</comment>